<keyword evidence="1" id="KW-0175">Coiled coil</keyword>
<evidence type="ECO:0000256" key="1">
    <source>
        <dbReference type="SAM" id="Coils"/>
    </source>
</evidence>
<sequence length="177" mass="19414">MRDIELTLISHRSVSAPCATLRHVSTLSERCHASETEVVAALGNPRLRLPREASLFPDFITSASPGSASRAAETGGYFPAPTLSSAAAAERGKAADADAHLRDQLEAAQLQISLFNHTNEISLKRYAELDEENISLRERLRIAHEEIDRLTAEVQRLRDLVDVKTSTQGSRVQDEAL</sequence>
<gene>
    <name evidence="2" type="ORF">TCIL3000_11_6530</name>
</gene>
<dbReference type="EMBL" id="HE575324">
    <property type="protein sequence ID" value="CCC95227.1"/>
    <property type="molecule type" value="Genomic_DNA"/>
</dbReference>
<name>G0V0Q6_TRYCI</name>
<organism evidence="2">
    <name type="scientific">Trypanosoma congolense (strain IL3000)</name>
    <dbReference type="NCBI Taxonomy" id="1068625"/>
    <lineage>
        <taxon>Eukaryota</taxon>
        <taxon>Discoba</taxon>
        <taxon>Euglenozoa</taxon>
        <taxon>Kinetoplastea</taxon>
        <taxon>Metakinetoplastina</taxon>
        <taxon>Trypanosomatida</taxon>
        <taxon>Trypanosomatidae</taxon>
        <taxon>Trypanosoma</taxon>
        <taxon>Nannomonas</taxon>
    </lineage>
</organism>
<protein>
    <submittedName>
        <fullName evidence="2">Uncharacterized protein</fullName>
    </submittedName>
</protein>
<accession>G0V0Q6</accession>
<dbReference type="VEuPathDB" id="TriTrypDB:TcIL3000.11.6530"/>
<dbReference type="AlphaFoldDB" id="G0V0Q6"/>
<reference evidence="2" key="1">
    <citation type="journal article" date="2012" name="Proc. Natl. Acad. Sci. U.S.A.">
        <title>Antigenic diversity is generated by distinct evolutionary mechanisms in African trypanosome species.</title>
        <authorList>
            <person name="Jackson A.P."/>
            <person name="Berry A."/>
            <person name="Aslett M."/>
            <person name="Allison H.C."/>
            <person name="Burton P."/>
            <person name="Vavrova-Anderson J."/>
            <person name="Brown R."/>
            <person name="Browne H."/>
            <person name="Corton N."/>
            <person name="Hauser H."/>
            <person name="Gamble J."/>
            <person name="Gilderthorp R."/>
            <person name="Marcello L."/>
            <person name="McQuillan J."/>
            <person name="Otto T.D."/>
            <person name="Quail M.A."/>
            <person name="Sanders M.J."/>
            <person name="van Tonder A."/>
            <person name="Ginger M.L."/>
            <person name="Field M.C."/>
            <person name="Barry J.D."/>
            <person name="Hertz-Fowler C."/>
            <person name="Berriman M."/>
        </authorList>
    </citation>
    <scope>NUCLEOTIDE SEQUENCE</scope>
    <source>
        <strain evidence="2">IL3000</strain>
    </source>
</reference>
<feature type="coiled-coil region" evidence="1">
    <location>
        <begin position="126"/>
        <end position="160"/>
    </location>
</feature>
<proteinExistence type="predicted"/>
<evidence type="ECO:0000313" key="2">
    <source>
        <dbReference type="EMBL" id="CCC95227.1"/>
    </source>
</evidence>